<proteinExistence type="predicted"/>
<dbReference type="InterPro" id="IPR040521">
    <property type="entry name" value="KDZ"/>
</dbReference>
<feature type="non-terminal residue" evidence="1">
    <location>
        <position position="1"/>
    </location>
</feature>
<evidence type="ECO:0000313" key="1">
    <source>
        <dbReference type="EMBL" id="KAK0429520.1"/>
    </source>
</evidence>
<accession>A0AA39IS97</accession>
<dbReference type="Pfam" id="PF18758">
    <property type="entry name" value="KDZ"/>
    <property type="match status" value="1"/>
</dbReference>
<protein>
    <submittedName>
        <fullName evidence="1">Uncharacterized protein</fullName>
    </submittedName>
</protein>
<gene>
    <name evidence="1" type="ORF">EV421DRAFT_1666429</name>
</gene>
<keyword evidence="2" id="KW-1185">Reference proteome</keyword>
<evidence type="ECO:0000313" key="2">
    <source>
        <dbReference type="Proteomes" id="UP001175226"/>
    </source>
</evidence>
<dbReference type="AlphaFoldDB" id="A0AA39IS97"/>
<sequence>LHIVSHILRCWALYCFNYMPGVGRTCGNMVEGPWDKTKHAGRSLKQMNHSIWHDTLDFLLNHWNWGKVI</sequence>
<feature type="non-terminal residue" evidence="1">
    <location>
        <position position="69"/>
    </location>
</feature>
<name>A0AA39IS97_9AGAR</name>
<comment type="caution">
    <text evidence="1">The sequence shown here is derived from an EMBL/GenBank/DDBJ whole genome shotgun (WGS) entry which is preliminary data.</text>
</comment>
<dbReference type="Proteomes" id="UP001175226">
    <property type="component" value="Unassembled WGS sequence"/>
</dbReference>
<organism evidence="1 2">
    <name type="scientific">Armillaria borealis</name>
    <dbReference type="NCBI Taxonomy" id="47425"/>
    <lineage>
        <taxon>Eukaryota</taxon>
        <taxon>Fungi</taxon>
        <taxon>Dikarya</taxon>
        <taxon>Basidiomycota</taxon>
        <taxon>Agaricomycotina</taxon>
        <taxon>Agaricomycetes</taxon>
        <taxon>Agaricomycetidae</taxon>
        <taxon>Agaricales</taxon>
        <taxon>Marasmiineae</taxon>
        <taxon>Physalacriaceae</taxon>
        <taxon>Armillaria</taxon>
    </lineage>
</organism>
<dbReference type="EMBL" id="JAUEPT010000247">
    <property type="protein sequence ID" value="KAK0429520.1"/>
    <property type="molecule type" value="Genomic_DNA"/>
</dbReference>
<reference evidence="1" key="1">
    <citation type="submission" date="2023-06" db="EMBL/GenBank/DDBJ databases">
        <authorList>
            <consortium name="Lawrence Berkeley National Laboratory"/>
            <person name="Ahrendt S."/>
            <person name="Sahu N."/>
            <person name="Indic B."/>
            <person name="Wong-Bajracharya J."/>
            <person name="Merenyi Z."/>
            <person name="Ke H.-M."/>
            <person name="Monk M."/>
            <person name="Kocsube S."/>
            <person name="Drula E."/>
            <person name="Lipzen A."/>
            <person name="Balint B."/>
            <person name="Henrissat B."/>
            <person name="Andreopoulos B."/>
            <person name="Martin F.M."/>
            <person name="Harder C.B."/>
            <person name="Rigling D."/>
            <person name="Ford K.L."/>
            <person name="Foster G.D."/>
            <person name="Pangilinan J."/>
            <person name="Papanicolaou A."/>
            <person name="Barry K."/>
            <person name="LaButti K."/>
            <person name="Viragh M."/>
            <person name="Koriabine M."/>
            <person name="Yan M."/>
            <person name="Riley R."/>
            <person name="Champramary S."/>
            <person name="Plett K.L."/>
            <person name="Tsai I.J."/>
            <person name="Slot J."/>
            <person name="Sipos G."/>
            <person name="Plett J."/>
            <person name="Nagy L.G."/>
            <person name="Grigoriev I.V."/>
        </authorList>
    </citation>
    <scope>NUCLEOTIDE SEQUENCE</scope>
    <source>
        <strain evidence="1">FPL87.14</strain>
    </source>
</reference>